<evidence type="ECO:0000313" key="2">
    <source>
        <dbReference type="Proteomes" id="UP000276133"/>
    </source>
</evidence>
<gene>
    <name evidence="1" type="ORF">BpHYR1_014260</name>
</gene>
<comment type="caution">
    <text evidence="1">The sequence shown here is derived from an EMBL/GenBank/DDBJ whole genome shotgun (WGS) entry which is preliminary data.</text>
</comment>
<accession>A0A3M7SVU3</accession>
<dbReference type="AlphaFoldDB" id="A0A3M7SVU3"/>
<dbReference type="EMBL" id="REGN01000702">
    <property type="protein sequence ID" value="RNA39819.1"/>
    <property type="molecule type" value="Genomic_DNA"/>
</dbReference>
<dbReference type="Proteomes" id="UP000276133">
    <property type="component" value="Unassembled WGS sequence"/>
</dbReference>
<reference evidence="1 2" key="1">
    <citation type="journal article" date="2018" name="Sci. Rep.">
        <title>Genomic signatures of local adaptation to the degree of environmental predictability in rotifers.</title>
        <authorList>
            <person name="Franch-Gras L."/>
            <person name="Hahn C."/>
            <person name="Garcia-Roger E.M."/>
            <person name="Carmona M.J."/>
            <person name="Serra M."/>
            <person name="Gomez A."/>
        </authorList>
    </citation>
    <scope>NUCLEOTIDE SEQUENCE [LARGE SCALE GENOMIC DNA]</scope>
    <source>
        <strain evidence="1">HYR1</strain>
    </source>
</reference>
<protein>
    <submittedName>
        <fullName evidence="1">Uncharacterized protein</fullName>
    </submittedName>
</protein>
<organism evidence="1 2">
    <name type="scientific">Brachionus plicatilis</name>
    <name type="common">Marine rotifer</name>
    <name type="synonym">Brachionus muelleri</name>
    <dbReference type="NCBI Taxonomy" id="10195"/>
    <lineage>
        <taxon>Eukaryota</taxon>
        <taxon>Metazoa</taxon>
        <taxon>Spiralia</taxon>
        <taxon>Gnathifera</taxon>
        <taxon>Rotifera</taxon>
        <taxon>Eurotatoria</taxon>
        <taxon>Monogononta</taxon>
        <taxon>Pseudotrocha</taxon>
        <taxon>Ploima</taxon>
        <taxon>Brachionidae</taxon>
        <taxon>Brachionus</taxon>
    </lineage>
</organism>
<sequence>MVSFRESINNIYPQIHYGLIELILKILKIIFNLDRLQHALRSSNLYKKFSGQSGQNLAKLVNMRGNPIKKWGN</sequence>
<evidence type="ECO:0000313" key="1">
    <source>
        <dbReference type="EMBL" id="RNA39819.1"/>
    </source>
</evidence>
<proteinExistence type="predicted"/>
<keyword evidence="2" id="KW-1185">Reference proteome</keyword>
<name>A0A3M7SVU3_BRAPC</name>